<name>A0A7J8X8W6_GOSAI</name>
<dbReference type="EMBL" id="JABFAA010000006">
    <property type="protein sequence ID" value="MBA0683693.1"/>
    <property type="molecule type" value="Genomic_DNA"/>
</dbReference>
<evidence type="ECO:0000313" key="3">
    <source>
        <dbReference type="Proteomes" id="UP000593577"/>
    </source>
</evidence>
<protein>
    <submittedName>
        <fullName evidence="2">Uncharacterized protein</fullName>
    </submittedName>
</protein>
<gene>
    <name evidence="2" type="ORF">Goari_025330</name>
</gene>
<reference evidence="2 3" key="1">
    <citation type="journal article" date="2019" name="Genome Biol. Evol.">
        <title>Insights into the evolution of the New World diploid cottons (Gossypium, subgenus Houzingenia) based on genome sequencing.</title>
        <authorList>
            <person name="Grover C.E."/>
            <person name="Arick M.A. 2nd"/>
            <person name="Thrash A."/>
            <person name="Conover J.L."/>
            <person name="Sanders W.S."/>
            <person name="Peterson D.G."/>
            <person name="Frelichowski J.E."/>
            <person name="Scheffler J.A."/>
            <person name="Scheffler B.E."/>
            <person name="Wendel J.F."/>
        </authorList>
    </citation>
    <scope>NUCLEOTIDE SEQUENCE [LARGE SCALE GENOMIC DNA]</scope>
    <source>
        <strain evidence="2">185</strain>
        <tissue evidence="2">Leaf</tissue>
    </source>
</reference>
<accession>A0A7J8X8W6</accession>
<evidence type="ECO:0000256" key="1">
    <source>
        <dbReference type="SAM" id="Phobius"/>
    </source>
</evidence>
<keyword evidence="1" id="KW-0472">Membrane</keyword>
<sequence>MSPLRSRTIIPDADLDLFTSKAASNCIMSSVFSFLCLFILAVFKAILIFCQTSILVGHC</sequence>
<organism evidence="2 3">
    <name type="scientific">Gossypium aridum</name>
    <name type="common">American cotton</name>
    <name type="synonym">Erioxylum aridum</name>
    <dbReference type="NCBI Taxonomy" id="34290"/>
    <lineage>
        <taxon>Eukaryota</taxon>
        <taxon>Viridiplantae</taxon>
        <taxon>Streptophyta</taxon>
        <taxon>Embryophyta</taxon>
        <taxon>Tracheophyta</taxon>
        <taxon>Spermatophyta</taxon>
        <taxon>Magnoliopsida</taxon>
        <taxon>eudicotyledons</taxon>
        <taxon>Gunneridae</taxon>
        <taxon>Pentapetalae</taxon>
        <taxon>rosids</taxon>
        <taxon>malvids</taxon>
        <taxon>Malvales</taxon>
        <taxon>Malvaceae</taxon>
        <taxon>Malvoideae</taxon>
        <taxon>Gossypium</taxon>
    </lineage>
</organism>
<dbReference type="AlphaFoldDB" id="A0A7J8X8W6"/>
<proteinExistence type="predicted"/>
<comment type="caution">
    <text evidence="2">The sequence shown here is derived from an EMBL/GenBank/DDBJ whole genome shotgun (WGS) entry which is preliminary data.</text>
</comment>
<keyword evidence="1" id="KW-0812">Transmembrane</keyword>
<keyword evidence="1" id="KW-1133">Transmembrane helix</keyword>
<dbReference type="Proteomes" id="UP000593577">
    <property type="component" value="Unassembled WGS sequence"/>
</dbReference>
<keyword evidence="3" id="KW-1185">Reference proteome</keyword>
<feature type="transmembrane region" description="Helical" evidence="1">
    <location>
        <begin position="31"/>
        <end position="56"/>
    </location>
</feature>
<evidence type="ECO:0000313" key="2">
    <source>
        <dbReference type="EMBL" id="MBA0683693.1"/>
    </source>
</evidence>